<dbReference type="PROSITE" id="PS51257">
    <property type="entry name" value="PROKAR_LIPOPROTEIN"/>
    <property type="match status" value="1"/>
</dbReference>
<keyword evidence="1" id="KW-0732">Signal</keyword>
<comment type="caution">
    <text evidence="2">The sequence shown here is derived from an EMBL/GenBank/DDBJ whole genome shotgun (WGS) entry which is preliminary data.</text>
</comment>
<evidence type="ECO:0000256" key="1">
    <source>
        <dbReference type="SAM" id="SignalP"/>
    </source>
</evidence>
<reference evidence="3" key="1">
    <citation type="journal article" date="2019" name="Int. J. Syst. Evol. Microbiol.">
        <title>The Global Catalogue of Microorganisms (GCM) 10K type strain sequencing project: providing services to taxonomists for standard genome sequencing and annotation.</title>
        <authorList>
            <consortium name="The Broad Institute Genomics Platform"/>
            <consortium name="The Broad Institute Genome Sequencing Center for Infectious Disease"/>
            <person name="Wu L."/>
            <person name="Ma J."/>
        </authorList>
    </citation>
    <scope>NUCLEOTIDE SEQUENCE [LARGE SCALE GENOMIC DNA]</scope>
    <source>
        <strain evidence="3">CCUG 56401</strain>
    </source>
</reference>
<feature type="signal peptide" evidence="1">
    <location>
        <begin position="1"/>
        <end position="23"/>
    </location>
</feature>
<dbReference type="EMBL" id="JBHTIW010000024">
    <property type="protein sequence ID" value="MFD0922777.1"/>
    <property type="molecule type" value="Genomic_DNA"/>
</dbReference>
<evidence type="ECO:0000313" key="3">
    <source>
        <dbReference type="Proteomes" id="UP001597018"/>
    </source>
</evidence>
<protein>
    <recommendedName>
        <fullName evidence="4">MmpS family membrane protein</fullName>
    </recommendedName>
</protein>
<dbReference type="InterPro" id="IPR038468">
    <property type="entry name" value="MmpS_C"/>
</dbReference>
<sequence>MKTKVVLAATAVVGALVSASACSNPTGKAWAITYEVTDQNGGTLSEVSYAKSPSSFNRETRQSKVDGPVGVPWKEEVVITAGGKAEVTATPSGNMKLTCRILLDGEKELASATAPAAGQPVTCAKVTDS</sequence>
<accession>A0ABW3FY08</accession>
<organism evidence="2 3">
    <name type="scientific">Saccharopolyspora rosea</name>
    <dbReference type="NCBI Taxonomy" id="524884"/>
    <lineage>
        <taxon>Bacteria</taxon>
        <taxon>Bacillati</taxon>
        <taxon>Actinomycetota</taxon>
        <taxon>Actinomycetes</taxon>
        <taxon>Pseudonocardiales</taxon>
        <taxon>Pseudonocardiaceae</taxon>
        <taxon>Saccharopolyspora</taxon>
    </lineage>
</organism>
<dbReference type="Gene3D" id="2.60.40.2880">
    <property type="entry name" value="MmpS1-5, C-terminal soluble domain"/>
    <property type="match status" value="1"/>
</dbReference>
<name>A0ABW3FY08_9PSEU</name>
<gene>
    <name evidence="2" type="ORF">ACFQ16_23775</name>
</gene>
<evidence type="ECO:0008006" key="4">
    <source>
        <dbReference type="Google" id="ProtNLM"/>
    </source>
</evidence>
<feature type="chain" id="PRO_5045299988" description="MmpS family membrane protein" evidence="1">
    <location>
        <begin position="24"/>
        <end position="129"/>
    </location>
</feature>
<dbReference type="Proteomes" id="UP001597018">
    <property type="component" value="Unassembled WGS sequence"/>
</dbReference>
<keyword evidence="3" id="KW-1185">Reference proteome</keyword>
<evidence type="ECO:0000313" key="2">
    <source>
        <dbReference type="EMBL" id="MFD0922777.1"/>
    </source>
</evidence>
<dbReference type="RefSeq" id="WP_345601552.1">
    <property type="nucleotide sequence ID" value="NZ_BAABLT010000038.1"/>
</dbReference>
<proteinExistence type="predicted"/>